<organism evidence="4 5">
    <name type="scientific">Lasiosphaeria ovina</name>
    <dbReference type="NCBI Taxonomy" id="92902"/>
    <lineage>
        <taxon>Eukaryota</taxon>
        <taxon>Fungi</taxon>
        <taxon>Dikarya</taxon>
        <taxon>Ascomycota</taxon>
        <taxon>Pezizomycotina</taxon>
        <taxon>Sordariomycetes</taxon>
        <taxon>Sordariomycetidae</taxon>
        <taxon>Sordariales</taxon>
        <taxon>Lasiosphaeriaceae</taxon>
        <taxon>Lasiosphaeria</taxon>
    </lineage>
</organism>
<reference evidence="4" key="1">
    <citation type="journal article" date="2023" name="Mol. Phylogenet. Evol.">
        <title>Genome-scale phylogeny and comparative genomics of the fungal order Sordariales.</title>
        <authorList>
            <person name="Hensen N."/>
            <person name="Bonometti L."/>
            <person name="Westerberg I."/>
            <person name="Brannstrom I.O."/>
            <person name="Guillou S."/>
            <person name="Cros-Aarteil S."/>
            <person name="Calhoun S."/>
            <person name="Haridas S."/>
            <person name="Kuo A."/>
            <person name="Mondo S."/>
            <person name="Pangilinan J."/>
            <person name="Riley R."/>
            <person name="LaButti K."/>
            <person name="Andreopoulos B."/>
            <person name="Lipzen A."/>
            <person name="Chen C."/>
            <person name="Yan M."/>
            <person name="Daum C."/>
            <person name="Ng V."/>
            <person name="Clum A."/>
            <person name="Steindorff A."/>
            <person name="Ohm R.A."/>
            <person name="Martin F."/>
            <person name="Silar P."/>
            <person name="Natvig D.O."/>
            <person name="Lalanne C."/>
            <person name="Gautier V."/>
            <person name="Ament-Velasquez S.L."/>
            <person name="Kruys A."/>
            <person name="Hutchinson M.I."/>
            <person name="Powell A.J."/>
            <person name="Barry K."/>
            <person name="Miller A.N."/>
            <person name="Grigoriev I.V."/>
            <person name="Debuchy R."/>
            <person name="Gladieux P."/>
            <person name="Hiltunen Thoren M."/>
            <person name="Johannesson H."/>
        </authorList>
    </citation>
    <scope>NUCLEOTIDE SEQUENCE</scope>
    <source>
        <strain evidence="4">CBS 958.72</strain>
    </source>
</reference>
<dbReference type="SUPFAM" id="SSF48403">
    <property type="entry name" value="Ankyrin repeat"/>
    <property type="match status" value="1"/>
</dbReference>
<evidence type="ECO:0000313" key="4">
    <source>
        <dbReference type="EMBL" id="KAK3366110.1"/>
    </source>
</evidence>
<dbReference type="SUPFAM" id="SSF52540">
    <property type="entry name" value="P-loop containing nucleoside triphosphate hydrolases"/>
    <property type="match status" value="1"/>
</dbReference>
<dbReference type="InterPro" id="IPR056884">
    <property type="entry name" value="NPHP3-like_N"/>
</dbReference>
<dbReference type="InterPro" id="IPR007111">
    <property type="entry name" value="NACHT_NTPase"/>
</dbReference>
<reference evidence="4" key="2">
    <citation type="submission" date="2023-06" db="EMBL/GenBank/DDBJ databases">
        <authorList>
            <consortium name="Lawrence Berkeley National Laboratory"/>
            <person name="Haridas S."/>
            <person name="Hensen N."/>
            <person name="Bonometti L."/>
            <person name="Westerberg I."/>
            <person name="Brannstrom I.O."/>
            <person name="Guillou S."/>
            <person name="Cros-Aarteil S."/>
            <person name="Calhoun S."/>
            <person name="Kuo A."/>
            <person name="Mondo S."/>
            <person name="Pangilinan J."/>
            <person name="Riley R."/>
            <person name="Labutti K."/>
            <person name="Andreopoulos B."/>
            <person name="Lipzen A."/>
            <person name="Chen C."/>
            <person name="Yanf M."/>
            <person name="Daum C."/>
            <person name="Ng V."/>
            <person name="Clum A."/>
            <person name="Steindorff A."/>
            <person name="Ohm R."/>
            <person name="Martin F."/>
            <person name="Silar P."/>
            <person name="Natvig D."/>
            <person name="Lalanne C."/>
            <person name="Gautier V."/>
            <person name="Ament-Velasquez S.L."/>
            <person name="Kruys A."/>
            <person name="Hutchinson M.I."/>
            <person name="Powell A.J."/>
            <person name="Barry K."/>
            <person name="Miller A.N."/>
            <person name="Grigoriev I.V."/>
            <person name="Debuchy R."/>
            <person name="Gladieux P."/>
            <person name="Thoren M.H."/>
            <person name="Johannesson H."/>
        </authorList>
    </citation>
    <scope>NUCLEOTIDE SEQUENCE</scope>
    <source>
        <strain evidence="4">CBS 958.72</strain>
    </source>
</reference>
<feature type="domain" description="NACHT" evidence="3">
    <location>
        <begin position="218"/>
        <end position="360"/>
    </location>
</feature>
<proteinExistence type="predicted"/>
<keyword evidence="5" id="KW-1185">Reference proteome</keyword>
<dbReference type="Gene3D" id="3.40.50.300">
    <property type="entry name" value="P-loop containing nucleotide triphosphate hydrolases"/>
    <property type="match status" value="1"/>
</dbReference>
<dbReference type="PANTHER" id="PTHR10039">
    <property type="entry name" value="AMELOGENIN"/>
    <property type="match status" value="1"/>
</dbReference>
<name>A0AAE0JXW9_9PEZI</name>
<dbReference type="PROSITE" id="PS50837">
    <property type="entry name" value="NACHT"/>
    <property type="match status" value="1"/>
</dbReference>
<dbReference type="PANTHER" id="PTHR10039:SF16">
    <property type="entry name" value="GPI INOSITOL-DEACYLASE"/>
    <property type="match status" value="1"/>
</dbReference>
<dbReference type="InterPro" id="IPR002110">
    <property type="entry name" value="Ankyrin_rpt"/>
</dbReference>
<feature type="repeat" description="ANK" evidence="2">
    <location>
        <begin position="805"/>
        <end position="837"/>
    </location>
</feature>
<dbReference type="AlphaFoldDB" id="A0AAE0JXW9"/>
<sequence length="956" mass="109622">MAEALAFAASVTAIVQIADRIIDVCKYYIRTARDAPSDFRTILVETSTLKTLFENLEFLTEHQDGISAAASKLADDGGSIKSCLQSIGELEKLLSSQTIPTGQSQSKKQKLKFVVSSLAWPLKETRARKLLGEMRQCKETINLVLTAEIAGDVKFVKQKAVELHEILTESQRLDVVKWVERTDPSPIHIRNQKLYEPGTGEWIKRSPHWDNWLAGKDRCLWLHGIPGAGKTVLMSHLIEETKGHCKKSSDGEVAWVYYYCYFGHSQDETTPFLRWVIGQLCRQSRYVPSALYAMYRRGTELSLAELLNILESIISRFSRVSILVDALDESASPRDDLLKVLRDLLTDPRFRRIQVIASSREYLDIEKAMDSLSISIPMDNSLVEDDIRLYVNSRLASNTKFHRWPRDLLAEVEDTLAKKARGMFRWAVCQIDAIQRLRPDYGIVRAELATLPRTLDETYNRIFLSIDEEERPFVSHVLRWIYFDNKAHGYDHITCPVILDAVYLSISKEIQSQKYVYDEDALRELCGCLITITKFLEDESSRSEGTVSFAHYTVLEYLESQRITMGPIAMFALRKDILDDNLARVLFNEALRQGPRTLSENSRHIDSWYKLTAMSILENTAWTEMILCDHDICELVFELFRPTRPGYANFCQAFRPFVDEPWAYTQWEPMQDNCEKSAILLNLLWHGNYRGPIFRFAEAYIQRNPDRDIFLNQISVRKAEFPFTGEDSTIALKGTVVEIVAQLKPTHSDDLSFLLDHATGLLDPTKILHIVSGMWFPISNWDQYIKRGVLAKLVSLGADLNLEAYRLTPLQIATTWRDKHLVVFLLENGADPNRAGNVDGITWSDGSLMARYNPGIAQLYTFKPLEICRLRLGDISVWFKNEQGQHEKEPLAFRKDEMEEIEKLLVKYGALDKGGPPTERIDIEMGREEFLEFQRALVDENESEQSLMEEEEVSES</sequence>
<evidence type="ECO:0000256" key="2">
    <source>
        <dbReference type="PROSITE-ProRule" id="PRU00023"/>
    </source>
</evidence>
<dbReference type="Gene3D" id="1.25.40.20">
    <property type="entry name" value="Ankyrin repeat-containing domain"/>
    <property type="match status" value="1"/>
</dbReference>
<accession>A0AAE0JXW9</accession>
<evidence type="ECO:0000259" key="3">
    <source>
        <dbReference type="PROSITE" id="PS50837"/>
    </source>
</evidence>
<keyword evidence="2" id="KW-0040">ANK repeat</keyword>
<gene>
    <name evidence="4" type="ORF">B0T24DRAFT_560333</name>
</gene>
<dbReference type="InterPro" id="IPR027417">
    <property type="entry name" value="P-loop_NTPase"/>
</dbReference>
<dbReference type="Pfam" id="PF24883">
    <property type="entry name" value="NPHP3_N"/>
    <property type="match status" value="1"/>
</dbReference>
<dbReference type="EMBL" id="JAULSN010000008">
    <property type="protein sequence ID" value="KAK3366110.1"/>
    <property type="molecule type" value="Genomic_DNA"/>
</dbReference>
<evidence type="ECO:0000313" key="5">
    <source>
        <dbReference type="Proteomes" id="UP001287356"/>
    </source>
</evidence>
<comment type="caution">
    <text evidence="4">The sequence shown here is derived from an EMBL/GenBank/DDBJ whole genome shotgun (WGS) entry which is preliminary data.</text>
</comment>
<dbReference type="Proteomes" id="UP001287356">
    <property type="component" value="Unassembled WGS sequence"/>
</dbReference>
<protein>
    <recommendedName>
        <fullName evidence="3">NACHT domain-containing protein</fullName>
    </recommendedName>
</protein>
<dbReference type="InterPro" id="IPR036770">
    <property type="entry name" value="Ankyrin_rpt-contain_sf"/>
</dbReference>
<evidence type="ECO:0000256" key="1">
    <source>
        <dbReference type="ARBA" id="ARBA00022737"/>
    </source>
</evidence>
<keyword evidence="1" id="KW-0677">Repeat</keyword>
<dbReference type="PROSITE" id="PS50088">
    <property type="entry name" value="ANK_REPEAT"/>
    <property type="match status" value="1"/>
</dbReference>